<protein>
    <submittedName>
        <fullName evidence="1">Class I SAM-dependent methyltransferase</fullName>
    </submittedName>
</protein>
<comment type="caution">
    <text evidence="1">The sequence shown here is derived from an EMBL/GenBank/DDBJ whole genome shotgun (WGS) entry which is preliminary data.</text>
</comment>
<reference evidence="1" key="1">
    <citation type="submission" date="2021-03" db="EMBL/GenBank/DDBJ databases">
        <title>Genome sequencing and assembly of Tianweitania sediminis.</title>
        <authorList>
            <person name="Chhetri G."/>
        </authorList>
    </citation>
    <scope>NUCLEOTIDE SEQUENCE</scope>
    <source>
        <strain evidence="1">Z8</strain>
    </source>
</reference>
<dbReference type="GO" id="GO:0032259">
    <property type="term" value="P:methylation"/>
    <property type="evidence" value="ECO:0007669"/>
    <property type="project" value="UniProtKB-KW"/>
</dbReference>
<evidence type="ECO:0000313" key="2">
    <source>
        <dbReference type="Proteomes" id="UP000666240"/>
    </source>
</evidence>
<dbReference type="Gene3D" id="3.40.50.150">
    <property type="entry name" value="Vaccinia Virus protein VP39"/>
    <property type="match status" value="1"/>
</dbReference>
<dbReference type="Pfam" id="PF13489">
    <property type="entry name" value="Methyltransf_23"/>
    <property type="match status" value="1"/>
</dbReference>
<keyword evidence="1" id="KW-0808">Transferase</keyword>
<keyword evidence="1" id="KW-0489">Methyltransferase</keyword>
<dbReference type="Proteomes" id="UP000666240">
    <property type="component" value="Unassembled WGS sequence"/>
</dbReference>
<evidence type="ECO:0000313" key="1">
    <source>
        <dbReference type="EMBL" id="MBP0439785.1"/>
    </source>
</evidence>
<gene>
    <name evidence="1" type="ORF">J5Y06_14080</name>
</gene>
<dbReference type="AlphaFoldDB" id="A0A8J7UKE1"/>
<proteinExistence type="predicted"/>
<dbReference type="CDD" id="cd02440">
    <property type="entry name" value="AdoMet_MTases"/>
    <property type="match status" value="1"/>
</dbReference>
<keyword evidence="2" id="KW-1185">Reference proteome</keyword>
<dbReference type="GO" id="GO:0008168">
    <property type="term" value="F:methyltransferase activity"/>
    <property type="evidence" value="ECO:0007669"/>
    <property type="project" value="UniProtKB-KW"/>
</dbReference>
<dbReference type="EMBL" id="JAGIYY010000004">
    <property type="protein sequence ID" value="MBP0439785.1"/>
    <property type="molecule type" value="Genomic_DNA"/>
</dbReference>
<dbReference type="InterPro" id="IPR029063">
    <property type="entry name" value="SAM-dependent_MTases_sf"/>
</dbReference>
<dbReference type="SUPFAM" id="SSF53335">
    <property type="entry name" value="S-adenosyl-L-methionine-dependent methyltransferases"/>
    <property type="match status" value="1"/>
</dbReference>
<dbReference type="RefSeq" id="WP_209335812.1">
    <property type="nucleotide sequence ID" value="NZ_JAGIYY010000004.1"/>
</dbReference>
<sequence length="215" mass="24017">MAIAKQALNSVHAAAVFNRRIRVLAGHLANHLEDGRVLDVGCGDGTLARAVMEMKPDLTFSGIDVFLRPSVAIPAEVYDGVTIPYADDAFDWVTIVDVLHHTDTPAAVLKECARVARRGVVIKDHFRDGLLADKTLRFMDWVGNRGHDVRLPYNYLSRREWHAIFDAIGVESTRLDPQLNIYPAPFGAMFDRQLHFVATVRKNARFAARQSRKAA</sequence>
<organism evidence="1 2">
    <name type="scientific">Tianweitania sediminis</name>
    <dbReference type="NCBI Taxonomy" id="1502156"/>
    <lineage>
        <taxon>Bacteria</taxon>
        <taxon>Pseudomonadati</taxon>
        <taxon>Pseudomonadota</taxon>
        <taxon>Alphaproteobacteria</taxon>
        <taxon>Hyphomicrobiales</taxon>
        <taxon>Phyllobacteriaceae</taxon>
        <taxon>Tianweitania</taxon>
    </lineage>
</organism>
<accession>A0A8J7UKE1</accession>
<name>A0A8J7UKE1_9HYPH</name>